<name>A0AAV5TA37_9BILA</name>
<dbReference type="EMBL" id="BTSX01000003">
    <property type="protein sequence ID" value="GMS89499.1"/>
    <property type="molecule type" value="Genomic_DNA"/>
</dbReference>
<gene>
    <name evidence="8" type="ORF">PENTCL1PPCAC_11674</name>
</gene>
<dbReference type="PRINTS" id="PR00698">
    <property type="entry name" value="TMPROTEINSRG"/>
</dbReference>
<evidence type="ECO:0000256" key="5">
    <source>
        <dbReference type="ARBA" id="ARBA00023136"/>
    </source>
</evidence>
<comment type="subcellular location">
    <subcellularLocation>
        <location evidence="1">Membrane</location>
        <topology evidence="1">Multi-pass membrane protein</topology>
    </subcellularLocation>
</comment>
<dbReference type="GO" id="GO:0004888">
    <property type="term" value="F:transmembrane signaling receptor activity"/>
    <property type="evidence" value="ECO:0007669"/>
    <property type="project" value="InterPro"/>
</dbReference>
<dbReference type="InterPro" id="IPR000609">
    <property type="entry name" value="7TM_GPCR_serpentine_rcpt_Srg"/>
</dbReference>
<dbReference type="GO" id="GO:0016020">
    <property type="term" value="C:membrane"/>
    <property type="evidence" value="ECO:0007669"/>
    <property type="project" value="UniProtKB-SubCell"/>
</dbReference>
<proteinExistence type="inferred from homology"/>
<accession>A0AAV5TA37</accession>
<dbReference type="InterPro" id="IPR051119">
    <property type="entry name" value="Nematode_SR-like"/>
</dbReference>
<evidence type="ECO:0000313" key="8">
    <source>
        <dbReference type="EMBL" id="GMS89499.1"/>
    </source>
</evidence>
<keyword evidence="4 6" id="KW-1133">Transmembrane helix</keyword>
<feature type="transmembrane region" description="Helical" evidence="6">
    <location>
        <begin position="58"/>
        <end position="77"/>
    </location>
</feature>
<protein>
    <recommendedName>
        <fullName evidence="6">Serpentine receptor class gamma</fullName>
    </recommendedName>
</protein>
<evidence type="ECO:0000256" key="3">
    <source>
        <dbReference type="ARBA" id="ARBA00022692"/>
    </source>
</evidence>
<comment type="similarity">
    <text evidence="2 6">Belongs to the nematode receptor-like protein srg family.</text>
</comment>
<dbReference type="PANTHER" id="PTHR31627">
    <property type="entry name" value="SERPENTINE RECEPTOR CLASS GAMMA-RELATED"/>
    <property type="match status" value="1"/>
</dbReference>
<evidence type="ECO:0000313" key="9">
    <source>
        <dbReference type="Proteomes" id="UP001432027"/>
    </source>
</evidence>
<dbReference type="Pfam" id="PF02118">
    <property type="entry name" value="Srg"/>
    <property type="match status" value="1"/>
</dbReference>
<dbReference type="AlphaFoldDB" id="A0AAV5TA37"/>
<evidence type="ECO:0000256" key="6">
    <source>
        <dbReference type="RuleBase" id="RU280813"/>
    </source>
</evidence>
<evidence type="ECO:0000256" key="2">
    <source>
        <dbReference type="ARBA" id="ARBA00005692"/>
    </source>
</evidence>
<keyword evidence="9" id="KW-1185">Reference proteome</keyword>
<keyword evidence="3 6" id="KW-0812">Transmembrane</keyword>
<dbReference type="PANTHER" id="PTHR31627:SF43">
    <property type="entry name" value="SERPENTINE RECEPTOR CLASS GAMMA-15"/>
    <property type="match status" value="1"/>
</dbReference>
<dbReference type="GO" id="GO:0007606">
    <property type="term" value="P:sensory perception of chemical stimulus"/>
    <property type="evidence" value="ECO:0007669"/>
    <property type="project" value="UniProtKB-UniRule"/>
</dbReference>
<sequence>PLLSSPLTIMNSSSSSLLCSASTSTDLELFIEFAIAIPSMILYALFFIVYFKSFQLRSSYYLLFFVHSCINMVYFLSRALLMRVPSFSLLCQWFLDHFGHFQYTFTPLYFLYHYTQQAQALSIIAININRVMAIYFYNSFTLLHYTTHLLLFSLLLLPLPLTWHLLISPVKFIPSPPMIAMDYARIVSYPGLSVSPSHSGHSSDRSGGRHFPSDSGTDEVPSEEEEDERAISHHRLSSSLLRSSPISYRPVSHPFPPSSILWLLLHSQSSMDHHRLRLSLSPLVSSPSLFRRSH</sequence>
<feature type="region of interest" description="Disordered" evidence="7">
    <location>
        <begin position="197"/>
        <end position="234"/>
    </location>
</feature>
<evidence type="ECO:0000256" key="7">
    <source>
        <dbReference type="SAM" id="MobiDB-lite"/>
    </source>
</evidence>
<feature type="transmembrane region" description="Helical" evidence="6">
    <location>
        <begin position="31"/>
        <end position="51"/>
    </location>
</feature>
<keyword evidence="5 6" id="KW-0472">Membrane</keyword>
<reference evidence="8" key="1">
    <citation type="submission" date="2023-10" db="EMBL/GenBank/DDBJ databases">
        <title>Genome assembly of Pristionchus species.</title>
        <authorList>
            <person name="Yoshida K."/>
            <person name="Sommer R.J."/>
        </authorList>
    </citation>
    <scope>NUCLEOTIDE SEQUENCE</scope>
    <source>
        <strain evidence="8">RS0144</strain>
    </source>
</reference>
<evidence type="ECO:0000256" key="1">
    <source>
        <dbReference type="ARBA" id="ARBA00004141"/>
    </source>
</evidence>
<evidence type="ECO:0000256" key="4">
    <source>
        <dbReference type="ARBA" id="ARBA00022989"/>
    </source>
</evidence>
<feature type="non-terminal residue" evidence="8">
    <location>
        <position position="1"/>
    </location>
</feature>
<comment type="caution">
    <text evidence="8">The sequence shown here is derived from an EMBL/GenBank/DDBJ whole genome shotgun (WGS) entry which is preliminary data.</text>
</comment>
<organism evidence="8 9">
    <name type="scientific">Pristionchus entomophagus</name>
    <dbReference type="NCBI Taxonomy" id="358040"/>
    <lineage>
        <taxon>Eukaryota</taxon>
        <taxon>Metazoa</taxon>
        <taxon>Ecdysozoa</taxon>
        <taxon>Nematoda</taxon>
        <taxon>Chromadorea</taxon>
        <taxon>Rhabditida</taxon>
        <taxon>Rhabditina</taxon>
        <taxon>Diplogasteromorpha</taxon>
        <taxon>Diplogasteroidea</taxon>
        <taxon>Neodiplogasteridae</taxon>
        <taxon>Pristionchus</taxon>
    </lineage>
</organism>
<feature type="compositionally biased region" description="Acidic residues" evidence="7">
    <location>
        <begin position="216"/>
        <end position="228"/>
    </location>
</feature>
<comment type="caution">
    <text evidence="6">Lacks conserved residue(s) required for the propagation of feature annotation.</text>
</comment>
<dbReference type="Proteomes" id="UP001432027">
    <property type="component" value="Unassembled WGS sequence"/>
</dbReference>